<evidence type="ECO:0000313" key="2">
    <source>
        <dbReference type="Proteomes" id="UP001066276"/>
    </source>
</evidence>
<organism evidence="1 2">
    <name type="scientific">Pleurodeles waltl</name>
    <name type="common">Iberian ribbed newt</name>
    <dbReference type="NCBI Taxonomy" id="8319"/>
    <lineage>
        <taxon>Eukaryota</taxon>
        <taxon>Metazoa</taxon>
        <taxon>Chordata</taxon>
        <taxon>Craniata</taxon>
        <taxon>Vertebrata</taxon>
        <taxon>Euteleostomi</taxon>
        <taxon>Amphibia</taxon>
        <taxon>Batrachia</taxon>
        <taxon>Caudata</taxon>
        <taxon>Salamandroidea</taxon>
        <taxon>Salamandridae</taxon>
        <taxon>Pleurodelinae</taxon>
        <taxon>Pleurodeles</taxon>
    </lineage>
</organism>
<dbReference type="EMBL" id="JANPWB010000011">
    <property type="protein sequence ID" value="KAJ1122447.1"/>
    <property type="molecule type" value="Genomic_DNA"/>
</dbReference>
<evidence type="ECO:0000313" key="1">
    <source>
        <dbReference type="EMBL" id="KAJ1122447.1"/>
    </source>
</evidence>
<dbReference type="AlphaFoldDB" id="A0AAV7P5B7"/>
<gene>
    <name evidence="1" type="ORF">NDU88_000934</name>
</gene>
<sequence length="231" mass="25473">MGLNHNLYHVHRNGKRGKHWKEVLPCLNRSLLRAQCLDLLLSHLVVYRRCEFMCDPVAWAESWEPVCGFLVGASMLDVEMHSRTARAGSAPGTGIAGALLCGSNKRCYERVSGAGGVPLERFYFFLETHPARQRDPKLQPIESSRIPSAVKSRKYDALGDIYTGIGNGSSLDTGYHGGGFMKLPPFSSRKAPVAEGAGALDNEVSPQKIRPVLPWRPVCCWELLVVSPETQ</sequence>
<comment type="caution">
    <text evidence="1">The sequence shown here is derived from an EMBL/GenBank/DDBJ whole genome shotgun (WGS) entry which is preliminary data.</text>
</comment>
<dbReference type="Proteomes" id="UP001066276">
    <property type="component" value="Chromosome 7"/>
</dbReference>
<accession>A0AAV7P5B7</accession>
<keyword evidence="2" id="KW-1185">Reference proteome</keyword>
<name>A0AAV7P5B7_PLEWA</name>
<reference evidence="1" key="1">
    <citation type="journal article" date="2022" name="bioRxiv">
        <title>Sequencing and chromosome-scale assembly of the giantPleurodeles waltlgenome.</title>
        <authorList>
            <person name="Brown T."/>
            <person name="Elewa A."/>
            <person name="Iarovenko S."/>
            <person name="Subramanian E."/>
            <person name="Araus A.J."/>
            <person name="Petzold A."/>
            <person name="Susuki M."/>
            <person name="Suzuki K.-i.T."/>
            <person name="Hayashi T."/>
            <person name="Toyoda A."/>
            <person name="Oliveira C."/>
            <person name="Osipova E."/>
            <person name="Leigh N.D."/>
            <person name="Simon A."/>
            <person name="Yun M.H."/>
        </authorList>
    </citation>
    <scope>NUCLEOTIDE SEQUENCE</scope>
    <source>
        <strain evidence="1">20211129_DDA</strain>
        <tissue evidence="1">Liver</tissue>
    </source>
</reference>
<proteinExistence type="predicted"/>
<protein>
    <submittedName>
        <fullName evidence="1">Uncharacterized protein</fullName>
    </submittedName>
</protein>